<dbReference type="GO" id="GO:0034975">
    <property type="term" value="P:protein folding in endoplasmic reticulum"/>
    <property type="evidence" value="ECO:0007669"/>
    <property type="project" value="TreeGrafter"/>
</dbReference>
<dbReference type="PROSITE" id="PS51469">
    <property type="entry name" value="SUN"/>
    <property type="match status" value="1"/>
</dbReference>
<keyword evidence="8" id="KW-0732">Signal</keyword>
<evidence type="ECO:0000256" key="7">
    <source>
        <dbReference type="SAM" id="Phobius"/>
    </source>
</evidence>
<evidence type="ECO:0000256" key="6">
    <source>
        <dbReference type="SAM" id="MobiDB-lite"/>
    </source>
</evidence>
<feature type="signal peptide" evidence="8">
    <location>
        <begin position="1"/>
        <end position="20"/>
    </location>
</feature>
<evidence type="ECO:0000256" key="8">
    <source>
        <dbReference type="SAM" id="SignalP"/>
    </source>
</evidence>
<feature type="domain" description="SUN" evidence="9">
    <location>
        <begin position="20"/>
        <end position="184"/>
    </location>
</feature>
<protein>
    <recommendedName>
        <fullName evidence="9">SUN domain-containing protein</fullName>
    </recommendedName>
</protein>
<keyword evidence="5" id="KW-0175">Coiled coil</keyword>
<feature type="region of interest" description="Disordered" evidence="6">
    <location>
        <begin position="208"/>
        <end position="246"/>
    </location>
</feature>
<evidence type="ECO:0000259" key="9">
    <source>
        <dbReference type="PROSITE" id="PS51469"/>
    </source>
</evidence>
<dbReference type="PANTHER" id="PTHR12953:SF0">
    <property type="entry name" value="SUN DOMAIN-CONTAINING OSSIFICATION FACTOR"/>
    <property type="match status" value="1"/>
</dbReference>
<evidence type="ECO:0000256" key="2">
    <source>
        <dbReference type="ARBA" id="ARBA00022692"/>
    </source>
</evidence>
<evidence type="ECO:0000313" key="10">
    <source>
        <dbReference type="EMBL" id="RNF26177.1"/>
    </source>
</evidence>
<evidence type="ECO:0000256" key="4">
    <source>
        <dbReference type="ARBA" id="ARBA00023136"/>
    </source>
</evidence>
<dbReference type="OrthoDB" id="266334at2759"/>
<keyword evidence="4 7" id="KW-0472">Membrane</keyword>
<sequence length="465" mass="50792">MKRDRLLALLALAVLTLTCGLLVVNSWTSGGREESPPGKSSSFTTNYAAAYLGATLTDFSRACKGASSVLNDEKEKYMICACEATRKLFTVQLIREIEVRVVTLVNLEHFSSSVKKFMLLGSKKYPTNEWRVLGEFEASPWRGAQHFDVPPQEPVRFLRLMWVTSHGDDSWCTLTAFKAFGVDVLETLTQDYGGEVEELLQGPLDRALPAPPSFVAPTPPASTGVDARASGPAAGLQRPSEGTKPRGDAALEKLFRQVDAIVLAGAGRSGNGSSDDGDAAADSSSRCDDGDFLDNASQTCMLHERQAFLSSSRCKCFPRPPLFGKMALAPKPFQGGTVLQIIAQMSKHLKMLQQELEEASARQRAMQARLESAEVAVASIRLHLRETLRFTCDYSERFIELKKEMDAVKARLALALEPRGRKGGRVTLQMWVACSNALAFVALLAACFVPRPTIPIGARRFTLRG</sequence>
<feature type="chain" id="PRO_5018720230" description="SUN domain-containing protein" evidence="8">
    <location>
        <begin position="21"/>
        <end position="465"/>
    </location>
</feature>
<proteinExistence type="predicted"/>
<evidence type="ECO:0000256" key="3">
    <source>
        <dbReference type="ARBA" id="ARBA00022989"/>
    </source>
</evidence>
<accession>A0A3R7NS16</accession>
<dbReference type="InterPro" id="IPR045120">
    <property type="entry name" value="Suco/Slp1-like"/>
</dbReference>
<evidence type="ECO:0000313" key="11">
    <source>
        <dbReference type="Proteomes" id="UP000284403"/>
    </source>
</evidence>
<dbReference type="Pfam" id="PF07738">
    <property type="entry name" value="Sad1_UNC"/>
    <property type="match status" value="1"/>
</dbReference>
<dbReference type="RefSeq" id="XP_029231383.1">
    <property type="nucleotide sequence ID" value="XM_029368515.1"/>
</dbReference>
<dbReference type="PANTHER" id="PTHR12953">
    <property type="entry name" value="MEMBRANE PROTEIN CH1 RELATED"/>
    <property type="match status" value="1"/>
</dbReference>
<feature type="compositionally biased region" description="Pro residues" evidence="6">
    <location>
        <begin position="209"/>
        <end position="220"/>
    </location>
</feature>
<gene>
    <name evidence="10" type="ORF">Tco025E_01577</name>
</gene>
<evidence type="ECO:0000256" key="5">
    <source>
        <dbReference type="SAM" id="Coils"/>
    </source>
</evidence>
<feature type="region of interest" description="Disordered" evidence="6">
    <location>
        <begin position="266"/>
        <end position="286"/>
    </location>
</feature>
<dbReference type="GO" id="GO:0016020">
    <property type="term" value="C:membrane"/>
    <property type="evidence" value="ECO:0007669"/>
    <property type="project" value="InterPro"/>
</dbReference>
<keyword evidence="11" id="KW-1185">Reference proteome</keyword>
<feature type="coiled-coil region" evidence="5">
    <location>
        <begin position="342"/>
        <end position="376"/>
    </location>
</feature>
<organism evidence="10 11">
    <name type="scientific">Trypanosoma conorhini</name>
    <dbReference type="NCBI Taxonomy" id="83891"/>
    <lineage>
        <taxon>Eukaryota</taxon>
        <taxon>Discoba</taxon>
        <taxon>Euglenozoa</taxon>
        <taxon>Kinetoplastea</taxon>
        <taxon>Metakinetoplastina</taxon>
        <taxon>Trypanosomatida</taxon>
        <taxon>Trypanosomatidae</taxon>
        <taxon>Trypanosoma</taxon>
    </lineage>
</organism>
<evidence type="ECO:0000256" key="1">
    <source>
        <dbReference type="ARBA" id="ARBA00004308"/>
    </source>
</evidence>
<comment type="caution">
    <text evidence="10">The sequence shown here is derived from an EMBL/GenBank/DDBJ whole genome shotgun (WGS) entry which is preliminary data.</text>
</comment>
<keyword evidence="3 7" id="KW-1133">Transmembrane helix</keyword>
<dbReference type="GO" id="GO:0005737">
    <property type="term" value="C:cytoplasm"/>
    <property type="evidence" value="ECO:0007669"/>
    <property type="project" value="TreeGrafter"/>
</dbReference>
<dbReference type="AlphaFoldDB" id="A0A3R7NS16"/>
<dbReference type="Proteomes" id="UP000284403">
    <property type="component" value="Unassembled WGS sequence"/>
</dbReference>
<dbReference type="GO" id="GO:0012505">
    <property type="term" value="C:endomembrane system"/>
    <property type="evidence" value="ECO:0007669"/>
    <property type="project" value="UniProtKB-SubCell"/>
</dbReference>
<comment type="subcellular location">
    <subcellularLocation>
        <location evidence="1">Endomembrane system</location>
    </subcellularLocation>
</comment>
<keyword evidence="2 7" id="KW-0812">Transmembrane</keyword>
<feature type="transmembrane region" description="Helical" evidence="7">
    <location>
        <begin position="428"/>
        <end position="449"/>
    </location>
</feature>
<dbReference type="EMBL" id="MKKU01000054">
    <property type="protein sequence ID" value="RNF26177.1"/>
    <property type="molecule type" value="Genomic_DNA"/>
</dbReference>
<name>A0A3R7NS16_9TRYP</name>
<reference evidence="10 11" key="1">
    <citation type="journal article" date="2018" name="BMC Genomics">
        <title>Genomic comparison of Trypanosoma conorhini and Trypanosoma rangeli to Trypanosoma cruzi strains of high and low virulence.</title>
        <authorList>
            <person name="Bradwell K.R."/>
            <person name="Koparde V.N."/>
            <person name="Matveyev A.V."/>
            <person name="Serrano M.G."/>
            <person name="Alves J.M."/>
            <person name="Parikh H."/>
            <person name="Huang B."/>
            <person name="Lee V."/>
            <person name="Espinosa-Alvarez O."/>
            <person name="Ortiz P.A."/>
            <person name="Costa-Martins A.G."/>
            <person name="Teixeira M.M."/>
            <person name="Buck G.A."/>
        </authorList>
    </citation>
    <scope>NUCLEOTIDE SEQUENCE [LARGE SCALE GENOMIC DNA]</scope>
    <source>
        <strain evidence="10 11">025E</strain>
    </source>
</reference>
<dbReference type="GeneID" id="40315188"/>
<dbReference type="InterPro" id="IPR012919">
    <property type="entry name" value="SUN_dom"/>
</dbReference>